<dbReference type="EMBL" id="OZ019903">
    <property type="protein sequence ID" value="CAK9197247.1"/>
    <property type="molecule type" value="Genomic_DNA"/>
</dbReference>
<dbReference type="PANTHER" id="PTHR37067">
    <property type="entry name" value="PX DOMAIN-CONTAINING PROTEIN"/>
    <property type="match status" value="1"/>
</dbReference>
<reference evidence="1" key="1">
    <citation type="submission" date="2024-02" db="EMBL/GenBank/DDBJ databases">
        <authorList>
            <consortium name="ELIXIR-Norway"/>
            <consortium name="Elixir Norway"/>
        </authorList>
    </citation>
    <scope>NUCLEOTIDE SEQUENCE</scope>
</reference>
<protein>
    <submittedName>
        <fullName evidence="1">Uncharacterized protein</fullName>
    </submittedName>
</protein>
<dbReference type="Proteomes" id="UP001497512">
    <property type="component" value="Chromosome 11"/>
</dbReference>
<evidence type="ECO:0000313" key="1">
    <source>
        <dbReference type="EMBL" id="CAK9197247.1"/>
    </source>
</evidence>
<organism evidence="1 2">
    <name type="scientific">Sphagnum troendelagicum</name>
    <dbReference type="NCBI Taxonomy" id="128251"/>
    <lineage>
        <taxon>Eukaryota</taxon>
        <taxon>Viridiplantae</taxon>
        <taxon>Streptophyta</taxon>
        <taxon>Embryophyta</taxon>
        <taxon>Bryophyta</taxon>
        <taxon>Sphagnophytina</taxon>
        <taxon>Sphagnopsida</taxon>
        <taxon>Sphagnales</taxon>
        <taxon>Sphagnaceae</taxon>
        <taxon>Sphagnum</taxon>
    </lineage>
</organism>
<keyword evidence="2" id="KW-1185">Reference proteome</keyword>
<accession>A0ABP0TI66</accession>
<name>A0ABP0TI66_9BRYO</name>
<sequence>MGINVFFDKDRDSLTFVISQPAIVDDTVGNLFFNPKEDEEDNDSEPITKANAMKLFKLQEDESYLVIIKNSLRFNFAIEHVSVGLSFRQTAIVITQHRNLCKNSKLAGLNDHMVGQFVRVLLAVAL</sequence>
<evidence type="ECO:0000313" key="2">
    <source>
        <dbReference type="Proteomes" id="UP001497512"/>
    </source>
</evidence>
<dbReference type="PANTHER" id="PTHR37067:SF3">
    <property type="entry name" value="PX DOMAIN-CONTAINING PROTEIN"/>
    <property type="match status" value="1"/>
</dbReference>
<gene>
    <name evidence="1" type="ORF">CSSPTR1EN2_LOCUS3879</name>
</gene>
<proteinExistence type="predicted"/>